<comment type="caution">
    <text evidence="1">The sequence shown here is derived from an EMBL/GenBank/DDBJ whole genome shotgun (WGS) entry which is preliminary data.</text>
</comment>
<gene>
    <name evidence="1" type="ORF">CEXT_619921</name>
</gene>
<evidence type="ECO:0000313" key="1">
    <source>
        <dbReference type="EMBL" id="GIZ04501.1"/>
    </source>
</evidence>
<accession>A0AAV4YAI8</accession>
<protein>
    <submittedName>
        <fullName evidence="1">Uncharacterized protein</fullName>
    </submittedName>
</protein>
<reference evidence="1 2" key="1">
    <citation type="submission" date="2021-06" db="EMBL/GenBank/DDBJ databases">
        <title>Caerostris extrusa draft genome.</title>
        <authorList>
            <person name="Kono N."/>
            <person name="Arakawa K."/>
        </authorList>
    </citation>
    <scope>NUCLEOTIDE SEQUENCE [LARGE SCALE GENOMIC DNA]</scope>
</reference>
<proteinExistence type="predicted"/>
<name>A0AAV4YAI8_CAEEX</name>
<sequence length="266" mass="30994">MIDLFIKDSPISVQVSFSSLSGLFRVTPEYFKRDTYQLSKEGKVDAALYCLDRKIRNFPLIFKTMITSYSRVLQRDTYQLSKEGKVDAALYCLDRKIRNFPLDFKTMITSYSRVLQRDTYQLSKEGKVDAALYCLDRKIRNFPLDFKTMITSYSRVLQRDTYQLSKEGKVDAALYCLDRKIRNFPLDFKTMITHSMRRDDRVISSLALGAEFTISTMIDLFIKDSPISVQVSFSSLSGLFRVTPEYFKEILISCLKKEKWMQLCIA</sequence>
<keyword evidence="2" id="KW-1185">Reference proteome</keyword>
<dbReference type="EMBL" id="BPLR01019095">
    <property type="protein sequence ID" value="GIZ04501.1"/>
    <property type="molecule type" value="Genomic_DNA"/>
</dbReference>
<organism evidence="1 2">
    <name type="scientific">Caerostris extrusa</name>
    <name type="common">Bark spider</name>
    <name type="synonym">Caerostris bankana</name>
    <dbReference type="NCBI Taxonomy" id="172846"/>
    <lineage>
        <taxon>Eukaryota</taxon>
        <taxon>Metazoa</taxon>
        <taxon>Ecdysozoa</taxon>
        <taxon>Arthropoda</taxon>
        <taxon>Chelicerata</taxon>
        <taxon>Arachnida</taxon>
        <taxon>Araneae</taxon>
        <taxon>Araneomorphae</taxon>
        <taxon>Entelegynae</taxon>
        <taxon>Araneoidea</taxon>
        <taxon>Araneidae</taxon>
        <taxon>Caerostris</taxon>
    </lineage>
</organism>
<dbReference type="AlphaFoldDB" id="A0AAV4YAI8"/>
<evidence type="ECO:0000313" key="2">
    <source>
        <dbReference type="Proteomes" id="UP001054945"/>
    </source>
</evidence>
<dbReference type="Proteomes" id="UP001054945">
    <property type="component" value="Unassembled WGS sequence"/>
</dbReference>